<evidence type="ECO:0000256" key="3">
    <source>
        <dbReference type="ARBA" id="ARBA00022692"/>
    </source>
</evidence>
<dbReference type="OrthoDB" id="9804822at2"/>
<dbReference type="GO" id="GO:0005886">
    <property type="term" value="C:plasma membrane"/>
    <property type="evidence" value="ECO:0007669"/>
    <property type="project" value="UniProtKB-SubCell"/>
</dbReference>
<evidence type="ECO:0000256" key="5">
    <source>
        <dbReference type="ARBA" id="ARBA00023136"/>
    </source>
</evidence>
<gene>
    <name evidence="7" type="ORF">VE25_09405</name>
</gene>
<dbReference type="Proteomes" id="UP000033632">
    <property type="component" value="Unassembled WGS sequence"/>
</dbReference>
<dbReference type="PIRSF" id="PIRSF006324">
    <property type="entry name" value="LeuE"/>
    <property type="match status" value="1"/>
</dbReference>
<evidence type="ECO:0000256" key="4">
    <source>
        <dbReference type="ARBA" id="ARBA00022989"/>
    </source>
</evidence>
<name>A0A0F5FTT6_9HYPH</name>
<feature type="transmembrane region" description="Helical" evidence="6">
    <location>
        <begin position="41"/>
        <end position="62"/>
    </location>
</feature>
<keyword evidence="2" id="KW-1003">Cell membrane</keyword>
<accession>A0A0F5FTT6</accession>
<keyword evidence="8" id="KW-1185">Reference proteome</keyword>
<comment type="subcellular location">
    <subcellularLocation>
        <location evidence="1">Cell membrane</location>
        <topology evidence="1">Multi-pass membrane protein</topology>
    </subcellularLocation>
</comment>
<feature type="transmembrane region" description="Helical" evidence="6">
    <location>
        <begin position="148"/>
        <end position="169"/>
    </location>
</feature>
<keyword evidence="5 6" id="KW-0472">Membrane</keyword>
<keyword evidence="3 6" id="KW-0812">Transmembrane</keyword>
<evidence type="ECO:0000256" key="1">
    <source>
        <dbReference type="ARBA" id="ARBA00004651"/>
    </source>
</evidence>
<dbReference type="Pfam" id="PF01810">
    <property type="entry name" value="LysE"/>
    <property type="match status" value="1"/>
</dbReference>
<comment type="caution">
    <text evidence="7">The sequence shown here is derived from an EMBL/GenBank/DDBJ whole genome shotgun (WGS) entry which is preliminary data.</text>
</comment>
<evidence type="ECO:0000256" key="6">
    <source>
        <dbReference type="SAM" id="Phobius"/>
    </source>
</evidence>
<sequence length="206" mass="21844">MIDPAIILPYLLACLLFSIVPGPSVSVVVANSLGGGTRAGLLTILGTELSMLSMVVIVALGLEAVMSLVSEAFEIIKLVGAAYLVWIGWKMFTSSGKLHIEAADGRLPVGRYIWQGALVNWSNPKTLLFLSAFLPQFVDLSRPAFGQIMVLGLLVMAVATSTDAVYAVAAGRARGFLTAARVRMVNRVSGVVLMIGGVWLALQKRA</sequence>
<feature type="transmembrane region" description="Helical" evidence="6">
    <location>
        <begin position="68"/>
        <end position="89"/>
    </location>
</feature>
<evidence type="ECO:0000313" key="8">
    <source>
        <dbReference type="Proteomes" id="UP000033632"/>
    </source>
</evidence>
<dbReference type="EMBL" id="JZEX01000097">
    <property type="protein sequence ID" value="KKB11995.1"/>
    <property type="molecule type" value="Genomic_DNA"/>
</dbReference>
<keyword evidence="4 6" id="KW-1133">Transmembrane helix</keyword>
<protein>
    <submittedName>
        <fullName evidence="7">Transporter</fullName>
    </submittedName>
</protein>
<reference evidence="7 8" key="1">
    <citation type="submission" date="2015-03" db="EMBL/GenBank/DDBJ databases">
        <authorList>
            <person name="Hassan Y.I."/>
            <person name="Lepp D."/>
            <person name="Li X.-Z."/>
            <person name="Zhou T."/>
        </authorList>
    </citation>
    <scope>NUCLEOTIDE SEQUENCE [LARGE SCALE GENOMIC DNA]</scope>
    <source>
        <strain evidence="7 8">BD-c194</strain>
    </source>
</reference>
<evidence type="ECO:0000313" key="7">
    <source>
        <dbReference type="EMBL" id="KKB11995.1"/>
    </source>
</evidence>
<dbReference type="GO" id="GO:0015171">
    <property type="term" value="F:amino acid transmembrane transporter activity"/>
    <property type="evidence" value="ECO:0007669"/>
    <property type="project" value="TreeGrafter"/>
</dbReference>
<organism evidence="7 8">
    <name type="scientific">Devosia geojensis</name>
    <dbReference type="NCBI Taxonomy" id="443610"/>
    <lineage>
        <taxon>Bacteria</taxon>
        <taxon>Pseudomonadati</taxon>
        <taxon>Pseudomonadota</taxon>
        <taxon>Alphaproteobacteria</taxon>
        <taxon>Hyphomicrobiales</taxon>
        <taxon>Devosiaceae</taxon>
        <taxon>Devosia</taxon>
    </lineage>
</organism>
<dbReference type="PANTHER" id="PTHR30086:SF20">
    <property type="entry name" value="ARGININE EXPORTER PROTEIN ARGO-RELATED"/>
    <property type="match status" value="1"/>
</dbReference>
<dbReference type="PATRIC" id="fig|443610.3.peg.45"/>
<dbReference type="InterPro" id="IPR001123">
    <property type="entry name" value="LeuE-type"/>
</dbReference>
<feature type="transmembrane region" description="Helical" evidence="6">
    <location>
        <begin position="184"/>
        <end position="202"/>
    </location>
</feature>
<dbReference type="AlphaFoldDB" id="A0A0F5FTT6"/>
<feature type="transmembrane region" description="Helical" evidence="6">
    <location>
        <begin position="6"/>
        <end position="29"/>
    </location>
</feature>
<dbReference type="PANTHER" id="PTHR30086">
    <property type="entry name" value="ARGININE EXPORTER PROTEIN ARGO"/>
    <property type="match status" value="1"/>
</dbReference>
<evidence type="ECO:0000256" key="2">
    <source>
        <dbReference type="ARBA" id="ARBA00022475"/>
    </source>
</evidence>
<dbReference type="RefSeq" id="WP_046108361.1">
    <property type="nucleotide sequence ID" value="NZ_JZEX01000097.1"/>
</dbReference>
<proteinExistence type="predicted"/>